<name>A0A415HVS4_9FIRM</name>
<dbReference type="RefSeq" id="WP_118367590.1">
    <property type="nucleotide sequence ID" value="NZ_CABJDZ010000001.1"/>
</dbReference>
<dbReference type="AlphaFoldDB" id="A0A415HVS4"/>
<comment type="caution">
    <text evidence="1">The sequence shown here is derived from an EMBL/GenBank/DDBJ whole genome shotgun (WGS) entry which is preliminary data.</text>
</comment>
<sequence length="426" mass="51158">MKTNIFIPTKINVGFQKRKDTYTSKLAYVIYFDEKGKLRKETSWQGWRDEGIPNEIYDNEPMEGFVLNKKVGGDRYGWNPRQTYTRVYDPRGFEFEITIPNLLWILENCNCIKGKGLEGEFVYGWDGKELVLVPVESSDYKEIQEKNKVIHNNTFIKARDLIIGATYEDLNGNQYVYMGKSKPWKDQSNYYHESHGYYYSNNRKEGYEYPLDDTWLISKCRSSYYNQNLTYYRSIQEEKNEFFFILLGNPSAEYSWDRENRVTHMKTITRKFTHMVLEKRPDYPDMVNLLYSNAEYCQEDFEADKLIDLPYDIFVAMAQETIEKCLKHNWHGNDFVVGKEKDKLLGNIKVYYEKESGKWYIMDTIIETYEEKKWFSSEMETKTREQQVKKYFDNLEECYQYIHPIYGEHYLKNGYLEGRFYYGTEK</sequence>
<accession>A0A415HVS4</accession>
<gene>
    <name evidence="1" type="ORF">DW040_03410</name>
</gene>
<evidence type="ECO:0000313" key="1">
    <source>
        <dbReference type="EMBL" id="RHK98369.1"/>
    </source>
</evidence>
<evidence type="ECO:0008006" key="3">
    <source>
        <dbReference type="Google" id="ProtNLM"/>
    </source>
</evidence>
<protein>
    <recommendedName>
        <fullName evidence="3">WG repeat-containing protein</fullName>
    </recommendedName>
</protein>
<organism evidence="1 2">
    <name type="scientific">Blautia obeum</name>
    <dbReference type="NCBI Taxonomy" id="40520"/>
    <lineage>
        <taxon>Bacteria</taxon>
        <taxon>Bacillati</taxon>
        <taxon>Bacillota</taxon>
        <taxon>Clostridia</taxon>
        <taxon>Lachnospirales</taxon>
        <taxon>Lachnospiraceae</taxon>
        <taxon>Blautia</taxon>
    </lineage>
</organism>
<evidence type="ECO:0000313" key="2">
    <source>
        <dbReference type="Proteomes" id="UP000284267"/>
    </source>
</evidence>
<proteinExistence type="predicted"/>
<reference evidence="1 2" key="1">
    <citation type="submission" date="2018-08" db="EMBL/GenBank/DDBJ databases">
        <title>A genome reference for cultivated species of the human gut microbiota.</title>
        <authorList>
            <person name="Zou Y."/>
            <person name="Xue W."/>
            <person name="Luo G."/>
        </authorList>
    </citation>
    <scope>NUCLEOTIDE SEQUENCE [LARGE SCALE GENOMIC DNA]</scope>
    <source>
        <strain evidence="1 2">AF39-4</strain>
    </source>
</reference>
<dbReference type="Proteomes" id="UP000284267">
    <property type="component" value="Unassembled WGS sequence"/>
</dbReference>
<dbReference type="EMBL" id="QROE01000001">
    <property type="protein sequence ID" value="RHK98369.1"/>
    <property type="molecule type" value="Genomic_DNA"/>
</dbReference>